<accession>N1W0L9</accession>
<reference evidence="1 2" key="1">
    <citation type="submission" date="2013-03" db="EMBL/GenBank/DDBJ databases">
        <authorList>
            <person name="Harkins D.M."/>
            <person name="Durkin A.S."/>
            <person name="Brinkac L.M."/>
            <person name="Haft D.H."/>
            <person name="Selengut J.D."/>
            <person name="Sanka R."/>
            <person name="DePew J."/>
            <person name="Purushe J."/>
            <person name="Galloway R.L."/>
            <person name="Vinetz J.M."/>
            <person name="Sutton G.G."/>
            <person name="Nierman W.C."/>
            <person name="Fouts D.E."/>
        </authorList>
    </citation>
    <scope>NUCLEOTIDE SEQUENCE [LARGE SCALE GENOMIC DNA]</scope>
    <source>
        <strain evidence="1 2">Waz Holland</strain>
    </source>
</reference>
<dbReference type="AlphaFoldDB" id="N1W0L9"/>
<name>N1W0L9_9LEPT</name>
<dbReference type="EMBL" id="AOGY02000051">
    <property type="protein sequence ID" value="EMY69759.1"/>
    <property type="molecule type" value="Genomic_DNA"/>
</dbReference>
<protein>
    <submittedName>
        <fullName evidence="1">Uncharacterized protein</fullName>
    </submittedName>
</protein>
<evidence type="ECO:0000313" key="1">
    <source>
        <dbReference type="EMBL" id="EMY69759.1"/>
    </source>
</evidence>
<dbReference type="RefSeq" id="WP_002983280.1">
    <property type="nucleotide sequence ID" value="NZ_AOGY02000051.1"/>
</dbReference>
<organism evidence="1 2">
    <name type="scientific">Leptospira vanthielii serovar Holland str. Waz Holland = ATCC 700522</name>
    <dbReference type="NCBI Taxonomy" id="1218591"/>
    <lineage>
        <taxon>Bacteria</taxon>
        <taxon>Pseudomonadati</taxon>
        <taxon>Spirochaetota</taxon>
        <taxon>Spirochaetia</taxon>
        <taxon>Leptospirales</taxon>
        <taxon>Leptospiraceae</taxon>
        <taxon>Leptospira</taxon>
    </lineage>
</organism>
<sequence length="262" mass="31384">MKENFLLSKKHSCNLPNFNIELDHDRKNDIVREFYSEMNNLIESYNDLYDPFLITFNIEKEPGCYFTNFPNKTILTHILKKTFNRLHRIYFGKLKKHTHLDFIRIGTYGSGREESCFDHYHFLMCIPNFLLPVLEKEFNLQVKQLLKGFRGEMHYKEYDGSIQNFLEYGTRYYSDSENNIPIFDGIEVEISSLRFSLTQYLDADSIKELHRKNLYFYLNKHTSAGSIFGKKLKICKTKTNSRIKEDPFSDKSMYDFRYRSMF</sequence>
<comment type="caution">
    <text evidence="1">The sequence shown here is derived from an EMBL/GenBank/DDBJ whole genome shotgun (WGS) entry which is preliminary data.</text>
</comment>
<evidence type="ECO:0000313" key="2">
    <source>
        <dbReference type="Proteomes" id="UP000012227"/>
    </source>
</evidence>
<proteinExistence type="predicted"/>
<dbReference type="Proteomes" id="UP000012227">
    <property type="component" value="Unassembled WGS sequence"/>
</dbReference>
<gene>
    <name evidence="1" type="ORF">LEP1GSC199_2358</name>
</gene>